<dbReference type="EMBL" id="JAAAMU010000006">
    <property type="protein sequence ID" value="NBC69927.1"/>
    <property type="molecule type" value="Genomic_DNA"/>
</dbReference>
<dbReference type="Proteomes" id="UP000558113">
    <property type="component" value="Unassembled WGS sequence"/>
</dbReference>
<keyword evidence="1" id="KW-0472">Membrane</keyword>
<accession>A0A7X4YP66</accession>
<evidence type="ECO:0000313" key="2">
    <source>
        <dbReference type="EMBL" id="NBC69927.1"/>
    </source>
</evidence>
<keyword evidence="1" id="KW-0812">Transmembrane</keyword>
<sequence>MKKREGDIEREQEQFFNDRLKGHLEQWDSSIVPPPVHEEAFARLVREGKEELRGRRRAERYLFWLVSAFVLGGMLLLWQSSYVFFAILQAFAFAGAGIFLIVGFFRSNRARRHQR</sequence>
<keyword evidence="1" id="KW-1133">Transmembrane helix</keyword>
<feature type="transmembrane region" description="Helical" evidence="1">
    <location>
        <begin position="61"/>
        <end position="78"/>
    </location>
</feature>
<evidence type="ECO:0008006" key="4">
    <source>
        <dbReference type="Google" id="ProtNLM"/>
    </source>
</evidence>
<evidence type="ECO:0000256" key="1">
    <source>
        <dbReference type="SAM" id="Phobius"/>
    </source>
</evidence>
<protein>
    <recommendedName>
        <fullName evidence="4">YxlC family protein</fullName>
    </recommendedName>
</protein>
<dbReference type="AlphaFoldDB" id="A0A7X4YP66"/>
<dbReference type="RefSeq" id="WP_161698364.1">
    <property type="nucleotide sequence ID" value="NZ_JAAAMU010000006.1"/>
</dbReference>
<dbReference type="Pfam" id="PF17280">
    <property type="entry name" value="DUF5345"/>
    <property type="match status" value="1"/>
</dbReference>
<keyword evidence="3" id="KW-1185">Reference proteome</keyword>
<organism evidence="2 3">
    <name type="scientific">Paenibacillus sacheonensis</name>
    <dbReference type="NCBI Taxonomy" id="742054"/>
    <lineage>
        <taxon>Bacteria</taxon>
        <taxon>Bacillati</taxon>
        <taxon>Bacillota</taxon>
        <taxon>Bacilli</taxon>
        <taxon>Bacillales</taxon>
        <taxon>Paenibacillaceae</taxon>
        <taxon>Paenibacillus</taxon>
    </lineage>
</organism>
<gene>
    <name evidence="2" type="ORF">GT003_13095</name>
</gene>
<reference evidence="2 3" key="1">
    <citation type="submission" date="2020-01" db="EMBL/GenBank/DDBJ databases">
        <title>Paenibacillus soybeanensis sp. nov. isolated from the nodules of soybean (Glycine max(L.) Merr).</title>
        <authorList>
            <person name="Wang H."/>
        </authorList>
    </citation>
    <scope>NUCLEOTIDE SEQUENCE [LARGE SCALE GENOMIC DNA]</scope>
    <source>
        <strain evidence="2 3">DSM 23054</strain>
    </source>
</reference>
<feature type="transmembrane region" description="Helical" evidence="1">
    <location>
        <begin position="84"/>
        <end position="105"/>
    </location>
</feature>
<dbReference type="InterPro" id="IPR035238">
    <property type="entry name" value="DUF5345"/>
</dbReference>
<proteinExistence type="predicted"/>
<evidence type="ECO:0000313" key="3">
    <source>
        <dbReference type="Proteomes" id="UP000558113"/>
    </source>
</evidence>
<name>A0A7X4YP66_9BACL</name>
<comment type="caution">
    <text evidence="2">The sequence shown here is derived from an EMBL/GenBank/DDBJ whole genome shotgun (WGS) entry which is preliminary data.</text>
</comment>